<evidence type="ECO:0000313" key="8">
    <source>
        <dbReference type="Proteomes" id="UP000738431"/>
    </source>
</evidence>
<evidence type="ECO:0000256" key="2">
    <source>
        <dbReference type="ARBA" id="ARBA00011901"/>
    </source>
</evidence>
<protein>
    <recommendedName>
        <fullName evidence="2">N-acetylmuramoyl-L-alanine amidase</fullName>
        <ecNumber evidence="2">3.5.1.28</ecNumber>
    </recommendedName>
</protein>
<evidence type="ECO:0000259" key="6">
    <source>
        <dbReference type="SMART" id="SM00644"/>
    </source>
</evidence>
<dbReference type="InterPro" id="IPR051206">
    <property type="entry name" value="NAMLAA_amidase_2"/>
</dbReference>
<dbReference type="Gene3D" id="3.40.80.10">
    <property type="entry name" value="Peptidoglycan recognition protein-like"/>
    <property type="match status" value="1"/>
</dbReference>
<accession>A0ABZ1CCK8</accession>
<evidence type="ECO:0000256" key="4">
    <source>
        <dbReference type="ARBA" id="ARBA00023316"/>
    </source>
</evidence>
<evidence type="ECO:0000256" key="5">
    <source>
        <dbReference type="SAM" id="MobiDB-lite"/>
    </source>
</evidence>
<feature type="domain" description="N-acetylmuramoyl-L-alanine amidase" evidence="6">
    <location>
        <begin position="190"/>
        <end position="395"/>
    </location>
</feature>
<dbReference type="GO" id="GO:0008745">
    <property type="term" value="F:N-acetylmuramoyl-L-alanine amidase activity"/>
    <property type="evidence" value="ECO:0007669"/>
    <property type="project" value="UniProtKB-EC"/>
</dbReference>
<dbReference type="Pfam" id="PF01510">
    <property type="entry name" value="Amidase_2"/>
    <property type="match status" value="1"/>
</dbReference>
<dbReference type="EC" id="3.5.1.28" evidence="2"/>
<keyword evidence="8" id="KW-1185">Reference proteome</keyword>
<dbReference type="EMBL" id="CP139781">
    <property type="protein sequence ID" value="WRQ88035.1"/>
    <property type="molecule type" value="Genomic_DNA"/>
</dbReference>
<proteinExistence type="predicted"/>
<dbReference type="CDD" id="cd06583">
    <property type="entry name" value="PGRP"/>
    <property type="match status" value="1"/>
</dbReference>
<dbReference type="Proteomes" id="UP000738431">
    <property type="component" value="Chromosome"/>
</dbReference>
<keyword evidence="3 7" id="KW-0378">Hydrolase</keyword>
<evidence type="ECO:0000256" key="3">
    <source>
        <dbReference type="ARBA" id="ARBA00022801"/>
    </source>
</evidence>
<dbReference type="InterPro" id="IPR036505">
    <property type="entry name" value="Amidase/PGRP_sf"/>
</dbReference>
<organism evidence="7 8">
    <name type="scientific">Actomonas aquatica</name>
    <dbReference type="NCBI Taxonomy" id="2866162"/>
    <lineage>
        <taxon>Bacteria</taxon>
        <taxon>Pseudomonadati</taxon>
        <taxon>Verrucomicrobiota</taxon>
        <taxon>Opitutia</taxon>
        <taxon>Opitutales</taxon>
        <taxon>Opitutaceae</taxon>
        <taxon>Actomonas</taxon>
    </lineage>
</organism>
<gene>
    <name evidence="7" type="ORF">K1X11_001355</name>
</gene>
<dbReference type="PANTHER" id="PTHR30417">
    <property type="entry name" value="N-ACETYLMURAMOYL-L-ALANINE AMIDASE AMID"/>
    <property type="match status" value="1"/>
</dbReference>
<feature type="compositionally biased region" description="Basic and acidic residues" evidence="5">
    <location>
        <begin position="444"/>
        <end position="453"/>
    </location>
</feature>
<evidence type="ECO:0000256" key="1">
    <source>
        <dbReference type="ARBA" id="ARBA00001561"/>
    </source>
</evidence>
<keyword evidence="4" id="KW-0961">Cell wall biogenesis/degradation</keyword>
<feature type="region of interest" description="Disordered" evidence="5">
    <location>
        <begin position="412"/>
        <end position="453"/>
    </location>
</feature>
<dbReference type="SUPFAM" id="SSF55846">
    <property type="entry name" value="N-acetylmuramoyl-L-alanine amidase-like"/>
    <property type="match status" value="1"/>
</dbReference>
<evidence type="ECO:0000313" key="7">
    <source>
        <dbReference type="EMBL" id="WRQ88035.1"/>
    </source>
</evidence>
<comment type="catalytic activity">
    <reaction evidence="1">
        <text>Hydrolyzes the link between N-acetylmuramoyl residues and L-amino acid residues in certain cell-wall glycopeptides.</text>
        <dbReference type="EC" id="3.5.1.28"/>
    </reaction>
</comment>
<dbReference type="RefSeq" id="WP_221028930.1">
    <property type="nucleotide sequence ID" value="NZ_CP139781.1"/>
</dbReference>
<dbReference type="SMART" id="SM00644">
    <property type="entry name" value="Ami_2"/>
    <property type="match status" value="1"/>
</dbReference>
<sequence>MDDTRGRWSGRLGLTALTLGAALALALGGCASPVESPSTVAPTAESEGDVVPESVPGPAAARAAITVTEAPIAPEVEVAADEATVMVAAPAEPAESPEPKAPIVAERLARRGDEIMVAGQLFHIGTPVVLWTDPGGYDGYRVERRFAPWAEADWDTSRAASKGLSTPNRYGVRAAVLTPQEIEQVRGGGWPLELLQKVVDQFVLHYDAAGTSRRCFARLHDDRGLSIHFMLDVDGTIYQTLDLKERAWHATVANSRSIGIEIANVGAYADPQADALQGWYQTDAESGVVQMRIPGYAQPSGLRDEAADLAPARNEMVAGPIHGEVFHQYDLAEAQYAALAKLTAALSTVFPRIACDYPRDEYGRLITTTLSPDAWSEFSGVLGHYHIQRNKIDPGPALQWDRVIGPAREMLGLEPLPEPTQPVEAAPEVQSDGDEEASPEASTEVEKKIEQSS</sequence>
<name>A0ABZ1CCK8_9BACT</name>
<reference evidence="7 8" key="1">
    <citation type="submission" date="2023-12" db="EMBL/GenBank/DDBJ databases">
        <title>Description of an unclassified Opitutus bacterium of Verrucomicrobiota.</title>
        <authorList>
            <person name="Zhang D.-F."/>
        </authorList>
    </citation>
    <scope>NUCLEOTIDE SEQUENCE [LARGE SCALE GENOMIC DNA]</scope>
    <source>
        <strain evidence="7 8">WL0086</strain>
    </source>
</reference>
<dbReference type="PROSITE" id="PS51257">
    <property type="entry name" value="PROKAR_LIPOPROTEIN"/>
    <property type="match status" value="1"/>
</dbReference>
<feature type="region of interest" description="Disordered" evidence="5">
    <location>
        <begin position="34"/>
        <end position="55"/>
    </location>
</feature>
<dbReference type="PANTHER" id="PTHR30417:SF1">
    <property type="entry name" value="N-ACETYLMURAMOYL-L-ALANINE AMIDASE AMID"/>
    <property type="match status" value="1"/>
</dbReference>
<dbReference type="InterPro" id="IPR002502">
    <property type="entry name" value="Amidase_domain"/>
</dbReference>